<dbReference type="eggNOG" id="COG0172">
    <property type="taxonomic scope" value="Bacteria"/>
</dbReference>
<dbReference type="SUPFAM" id="SSF55681">
    <property type="entry name" value="Class II aaRS and biotin synthetases"/>
    <property type="match status" value="1"/>
</dbReference>
<feature type="domain" description="Aminoacyl-transfer RNA synthetases class-II family profile" evidence="2">
    <location>
        <begin position="113"/>
        <end position="377"/>
    </location>
</feature>
<dbReference type="Gene3D" id="3.40.630.30">
    <property type="match status" value="1"/>
</dbReference>
<gene>
    <name evidence="4" type="ORF">CAP_8644</name>
</gene>
<dbReference type="Proteomes" id="UP000019678">
    <property type="component" value="Unassembled WGS sequence"/>
</dbReference>
<dbReference type="SUPFAM" id="SSF55729">
    <property type="entry name" value="Acyl-CoA N-acyltransferases (Nat)"/>
    <property type="match status" value="1"/>
</dbReference>
<dbReference type="InterPro" id="IPR006195">
    <property type="entry name" value="aa-tRNA-synth_II"/>
</dbReference>
<proteinExistence type="predicted"/>
<dbReference type="CDD" id="cd04301">
    <property type="entry name" value="NAT_SF"/>
    <property type="match status" value="1"/>
</dbReference>
<dbReference type="PROSITE" id="PS51186">
    <property type="entry name" value="GNAT"/>
    <property type="match status" value="1"/>
</dbReference>
<evidence type="ECO:0000259" key="3">
    <source>
        <dbReference type="PROSITE" id="PS51186"/>
    </source>
</evidence>
<dbReference type="eggNOG" id="COG3153">
    <property type="taxonomic scope" value="Bacteria"/>
</dbReference>
<dbReference type="EMBL" id="ASRX01000088">
    <property type="protein sequence ID" value="EYF01139.1"/>
    <property type="molecule type" value="Genomic_DNA"/>
</dbReference>
<dbReference type="Gene3D" id="3.30.930.10">
    <property type="entry name" value="Bira Bifunctional Protein, Domain 2"/>
    <property type="match status" value="1"/>
</dbReference>
<organism evidence="4 5">
    <name type="scientific">Chondromyces apiculatus DSM 436</name>
    <dbReference type="NCBI Taxonomy" id="1192034"/>
    <lineage>
        <taxon>Bacteria</taxon>
        <taxon>Pseudomonadati</taxon>
        <taxon>Myxococcota</taxon>
        <taxon>Polyangia</taxon>
        <taxon>Polyangiales</taxon>
        <taxon>Polyangiaceae</taxon>
        <taxon>Chondromyces</taxon>
    </lineage>
</organism>
<keyword evidence="5" id="KW-1185">Reference proteome</keyword>
<comment type="caution">
    <text evidence="4">The sequence shown here is derived from an EMBL/GenBank/DDBJ whole genome shotgun (WGS) entry which is preliminary data.</text>
</comment>
<evidence type="ECO:0000256" key="1">
    <source>
        <dbReference type="SAM" id="MobiDB-lite"/>
    </source>
</evidence>
<feature type="domain" description="N-acetyltransferase" evidence="3">
    <location>
        <begin position="424"/>
        <end position="593"/>
    </location>
</feature>
<dbReference type="PROSITE" id="PS50862">
    <property type="entry name" value="AA_TRNA_LIGASE_II"/>
    <property type="match status" value="1"/>
</dbReference>
<feature type="region of interest" description="Disordered" evidence="1">
    <location>
        <begin position="391"/>
        <end position="418"/>
    </location>
</feature>
<keyword evidence="4" id="KW-0436">Ligase</keyword>
<name>A0A017SW10_9BACT</name>
<protein>
    <submittedName>
        <fullName evidence="4">Archaeal seryl-tRNA synthetase-related sequence</fullName>
    </submittedName>
</protein>
<dbReference type="GO" id="GO:0004812">
    <property type="term" value="F:aminoacyl-tRNA ligase activity"/>
    <property type="evidence" value="ECO:0007669"/>
    <property type="project" value="UniProtKB-KW"/>
</dbReference>
<dbReference type="InterPro" id="IPR045864">
    <property type="entry name" value="aa-tRNA-synth_II/BPL/LPL"/>
</dbReference>
<dbReference type="InterPro" id="IPR016181">
    <property type="entry name" value="Acyl_CoA_acyltransferase"/>
</dbReference>
<reference evidence="4 5" key="1">
    <citation type="submission" date="2013-05" db="EMBL/GenBank/DDBJ databases">
        <title>Genome assembly of Chondromyces apiculatus DSM 436.</title>
        <authorList>
            <person name="Sharma G."/>
            <person name="Khatri I."/>
            <person name="Kaur C."/>
            <person name="Mayilraj S."/>
            <person name="Subramanian S."/>
        </authorList>
    </citation>
    <scope>NUCLEOTIDE SEQUENCE [LARGE SCALE GENOMIC DNA]</scope>
    <source>
        <strain evidence="4 5">DSM 436</strain>
    </source>
</reference>
<dbReference type="AlphaFoldDB" id="A0A017SW10"/>
<dbReference type="InterPro" id="IPR000182">
    <property type="entry name" value="GNAT_dom"/>
</dbReference>
<evidence type="ECO:0000313" key="4">
    <source>
        <dbReference type="EMBL" id="EYF01139.1"/>
    </source>
</evidence>
<dbReference type="Pfam" id="PF00583">
    <property type="entry name" value="Acetyltransf_1"/>
    <property type="match status" value="1"/>
</dbReference>
<accession>A0A017SW10</accession>
<evidence type="ECO:0000313" key="5">
    <source>
        <dbReference type="Proteomes" id="UP000019678"/>
    </source>
</evidence>
<sequence length="743" mass="81865">MRVEVELKLQASEMAQEEIPKDIAFLDKQVRDIQFLNDGKSLAFDAPEHLAEQLGKQAIEIAYQKQRSLRGLARKIVYQSPRIATPEFHGTGMTEGIHAMGRGQIALEGNGLRLYRYFDRTLAALGDPFAPTPMLTPTLIPTTTLSKCDYFRSFPHIVTFTSHLPEDRLRIDDFRKRHDTRDDLDDRALSDLVTPEACLSPAVCYHVYAANRDRVIAAEGLRYAVVGRCFRYESSKMTDLRRLWEFTMREIVFLGSRDNVLGLREKGNVLVSNYLADHDIAGEIRTASDPFFIAPDADAKTFFQLSSDTKWEISLLLPNSERLAAGSLNYHSDFFGRAFACDVEGAGPMHSVCVAFGLERWVYAFLTQHGDDPSRWPDIIRRAPEMEGTGAARGASISIPPQPAWRGKTPGEGGPPSVDPSVSIEIERADAVTVSQQSVEVLREAWVPPALNYSDAYLDWQLRFPGAKSIAVTARASAEIGGFAAITPRRLRLRGEASLAYLLSFVAVRPAFRGRGVAGKLYDELLDALRGTGLPAVVYVDEHTPAAQRALLGSAERVGMRAKSLGQYANHGFVSSHESERTPLAVREATNLDEVLTLIDACKDDQVLWSAPDRLQLEHYAHDPRGRKILLVEEEGTPVGAAAVTLGEIMNTLGELDHITTVDALWVPESTPARIANLFRAASLSFPGQTSTPVVSAPNVACIPADVLRAARIRPTGAVYQAFALHGEDHPFLQAELTNLEVV</sequence>
<dbReference type="GO" id="GO:0016747">
    <property type="term" value="F:acyltransferase activity, transferring groups other than amino-acyl groups"/>
    <property type="evidence" value="ECO:0007669"/>
    <property type="project" value="InterPro"/>
</dbReference>
<evidence type="ECO:0000259" key="2">
    <source>
        <dbReference type="PROSITE" id="PS50862"/>
    </source>
</evidence>
<dbReference type="STRING" id="1192034.CAP_8644"/>
<keyword evidence="4" id="KW-0030">Aminoacyl-tRNA synthetase</keyword>